<protein>
    <submittedName>
        <fullName evidence="1">Uncharacterized protein</fullName>
    </submittedName>
</protein>
<dbReference type="EMBL" id="JACDUR010000005">
    <property type="protein sequence ID" value="MBA2894036.1"/>
    <property type="molecule type" value="Genomic_DNA"/>
</dbReference>
<name>A0A7W0CMS0_9ACTN</name>
<proteinExistence type="predicted"/>
<reference evidence="1 2" key="1">
    <citation type="submission" date="2020-07" db="EMBL/GenBank/DDBJ databases">
        <title>Genomic Encyclopedia of Type Strains, Phase IV (KMG-IV): sequencing the most valuable type-strain genomes for metagenomic binning, comparative biology and taxonomic classification.</title>
        <authorList>
            <person name="Goeker M."/>
        </authorList>
    </citation>
    <scope>NUCLEOTIDE SEQUENCE [LARGE SCALE GENOMIC DNA]</scope>
    <source>
        <strain evidence="1 2">DSM 45533</strain>
    </source>
</reference>
<organism evidence="1 2">
    <name type="scientific">Nonomuraea soli</name>
    <dbReference type="NCBI Taxonomy" id="1032476"/>
    <lineage>
        <taxon>Bacteria</taxon>
        <taxon>Bacillati</taxon>
        <taxon>Actinomycetota</taxon>
        <taxon>Actinomycetes</taxon>
        <taxon>Streptosporangiales</taxon>
        <taxon>Streptosporangiaceae</taxon>
        <taxon>Nonomuraea</taxon>
    </lineage>
</organism>
<dbReference type="AlphaFoldDB" id="A0A7W0CMS0"/>
<dbReference type="PROSITE" id="PS51318">
    <property type="entry name" value="TAT"/>
    <property type="match status" value="1"/>
</dbReference>
<sequence>MADNHHHPDAPAPLGDRRSFLQKLAAGIAIAVPSIGALAAGRPALAAPYCDTSKHCRAGYVRTVLLGRICGGGDRYKHLAQKCTICGSTCSTYLQLECVCCC</sequence>
<keyword evidence="2" id="KW-1185">Reference proteome</keyword>
<accession>A0A7W0CMS0</accession>
<dbReference type="Proteomes" id="UP000530928">
    <property type="component" value="Unassembled WGS sequence"/>
</dbReference>
<dbReference type="InterPro" id="IPR006311">
    <property type="entry name" value="TAT_signal"/>
</dbReference>
<dbReference type="RefSeq" id="WP_181612772.1">
    <property type="nucleotide sequence ID" value="NZ_BAABAM010000005.1"/>
</dbReference>
<comment type="caution">
    <text evidence="1">The sequence shown here is derived from an EMBL/GenBank/DDBJ whole genome shotgun (WGS) entry which is preliminary data.</text>
</comment>
<evidence type="ECO:0000313" key="2">
    <source>
        <dbReference type="Proteomes" id="UP000530928"/>
    </source>
</evidence>
<gene>
    <name evidence="1" type="ORF">HNR30_005397</name>
</gene>
<evidence type="ECO:0000313" key="1">
    <source>
        <dbReference type="EMBL" id="MBA2894036.1"/>
    </source>
</evidence>